<feature type="domain" description="Methylamine utilisation protein MauE" evidence="6">
    <location>
        <begin position="1"/>
        <end position="134"/>
    </location>
</feature>
<dbReference type="AlphaFoldDB" id="A0A7W9PR79"/>
<dbReference type="Pfam" id="PF07291">
    <property type="entry name" value="MauE"/>
    <property type="match status" value="1"/>
</dbReference>
<evidence type="ECO:0000313" key="8">
    <source>
        <dbReference type="Proteomes" id="UP000585836"/>
    </source>
</evidence>
<dbReference type="Proteomes" id="UP000585836">
    <property type="component" value="Unassembled WGS sequence"/>
</dbReference>
<accession>A0A7W9PR79</accession>
<keyword evidence="8" id="KW-1185">Reference proteome</keyword>
<dbReference type="EMBL" id="JACHJK010000003">
    <property type="protein sequence ID" value="MBB5926453.1"/>
    <property type="molecule type" value="Genomic_DNA"/>
</dbReference>
<evidence type="ECO:0000256" key="3">
    <source>
        <dbReference type="ARBA" id="ARBA00022989"/>
    </source>
</evidence>
<evidence type="ECO:0000256" key="1">
    <source>
        <dbReference type="ARBA" id="ARBA00004141"/>
    </source>
</evidence>
<evidence type="ECO:0000313" key="7">
    <source>
        <dbReference type="EMBL" id="MBB5926453.1"/>
    </source>
</evidence>
<name>A0A7W9PR79_9ACTN</name>
<keyword evidence="3 5" id="KW-1133">Transmembrane helix</keyword>
<evidence type="ECO:0000256" key="2">
    <source>
        <dbReference type="ARBA" id="ARBA00022692"/>
    </source>
</evidence>
<gene>
    <name evidence="7" type="ORF">FHS34_001909</name>
</gene>
<feature type="transmembrane region" description="Helical" evidence="5">
    <location>
        <begin position="123"/>
        <end position="142"/>
    </location>
</feature>
<feature type="transmembrane region" description="Helical" evidence="5">
    <location>
        <begin position="46"/>
        <end position="68"/>
    </location>
</feature>
<dbReference type="GO" id="GO:0030416">
    <property type="term" value="P:methylamine metabolic process"/>
    <property type="evidence" value="ECO:0007669"/>
    <property type="project" value="InterPro"/>
</dbReference>
<reference evidence="7 8" key="1">
    <citation type="submission" date="2020-08" db="EMBL/GenBank/DDBJ databases">
        <title>Genomic Encyclopedia of Type Strains, Phase III (KMG-III): the genomes of soil and plant-associated and newly described type strains.</title>
        <authorList>
            <person name="Whitman W."/>
        </authorList>
    </citation>
    <scope>NUCLEOTIDE SEQUENCE [LARGE SCALE GENOMIC DNA]</scope>
    <source>
        <strain evidence="7 8">CECT 3313</strain>
    </source>
</reference>
<proteinExistence type="predicted"/>
<organism evidence="7 8">
    <name type="scientific">Streptomyces echinatus</name>
    <dbReference type="NCBI Taxonomy" id="67293"/>
    <lineage>
        <taxon>Bacteria</taxon>
        <taxon>Bacillati</taxon>
        <taxon>Actinomycetota</taxon>
        <taxon>Actinomycetes</taxon>
        <taxon>Kitasatosporales</taxon>
        <taxon>Streptomycetaceae</taxon>
        <taxon>Streptomyces</taxon>
    </lineage>
</organism>
<evidence type="ECO:0000256" key="5">
    <source>
        <dbReference type="SAM" id="Phobius"/>
    </source>
</evidence>
<protein>
    <submittedName>
        <fullName evidence="7">Putative membrane protein YphA (DoxX/SURF4 family)</fullName>
    </submittedName>
</protein>
<evidence type="ECO:0000259" key="6">
    <source>
        <dbReference type="Pfam" id="PF07291"/>
    </source>
</evidence>
<sequence>MNYFAYGVRGLLTAVFLIAVAGKVGRAGAFSAFADSLRPLAAVSGSVVRAAALAVVAAECAVCLALILPFAPATLAGLPAATGLLTVFTVGIARSVGRGTTVRCRCFGRSAAPLGRAHVVRNGLLAAVAGAGVVATVVSGPAGGTDPGMVAVAWCAGAVAGGLITVAEDLVSLFRPVAPSVTE</sequence>
<feature type="transmembrane region" description="Helical" evidence="5">
    <location>
        <begin position="6"/>
        <end position="25"/>
    </location>
</feature>
<feature type="transmembrane region" description="Helical" evidence="5">
    <location>
        <begin position="148"/>
        <end position="167"/>
    </location>
</feature>
<dbReference type="InterPro" id="IPR009908">
    <property type="entry name" value="Methylamine_util_MauE"/>
</dbReference>
<dbReference type="RefSeq" id="WP_184963200.1">
    <property type="nucleotide sequence ID" value="NZ_BAAAWF010000083.1"/>
</dbReference>
<comment type="subcellular location">
    <subcellularLocation>
        <location evidence="1">Membrane</location>
        <topology evidence="1">Multi-pass membrane protein</topology>
    </subcellularLocation>
</comment>
<dbReference type="GO" id="GO:0016020">
    <property type="term" value="C:membrane"/>
    <property type="evidence" value="ECO:0007669"/>
    <property type="project" value="UniProtKB-SubCell"/>
</dbReference>
<evidence type="ECO:0000256" key="4">
    <source>
        <dbReference type="ARBA" id="ARBA00023136"/>
    </source>
</evidence>
<feature type="transmembrane region" description="Helical" evidence="5">
    <location>
        <begin position="74"/>
        <end position="93"/>
    </location>
</feature>
<comment type="caution">
    <text evidence="7">The sequence shown here is derived from an EMBL/GenBank/DDBJ whole genome shotgun (WGS) entry which is preliminary data.</text>
</comment>
<keyword evidence="2 5" id="KW-0812">Transmembrane</keyword>
<keyword evidence="4 5" id="KW-0472">Membrane</keyword>